<dbReference type="AlphaFoldDB" id="A0A9X1M4Z5"/>
<sequence length="213" mass="23411">MSASPLPDPSPRESGGPLYLFDYGMVISTAPTPGDWAALERETGLDLAAPGSSYWRHREEFDAGRLSPGSYWARVVGTPAVDAGKVSTLEELDARQWAHLNPATLRVLETLSGEGARLALLSNMPAGMAERYRRESRWMKFFRTAWFSGELGLLKPAPEIFGHVLAGMHAAPEDVVFIDDNARNIEAAQNLGIRTVHLGPWTNLLQELADLRD</sequence>
<dbReference type="RefSeq" id="WP_227927812.1">
    <property type="nucleotide sequence ID" value="NZ_CP094984.1"/>
</dbReference>
<evidence type="ECO:0000313" key="4">
    <source>
        <dbReference type="Proteomes" id="UP001155145"/>
    </source>
</evidence>
<accession>A0A9X1M4Z5</accession>
<dbReference type="InterPro" id="IPR023214">
    <property type="entry name" value="HAD_sf"/>
</dbReference>
<dbReference type="EMBL" id="CP094984">
    <property type="protein sequence ID" value="UON90708.1"/>
    <property type="molecule type" value="Genomic_DNA"/>
</dbReference>
<keyword evidence="3" id="KW-1185">Reference proteome</keyword>
<evidence type="ECO:0000313" key="3">
    <source>
        <dbReference type="Proteomes" id="UP000829758"/>
    </source>
</evidence>
<dbReference type="PANTHER" id="PTHR43611:SF3">
    <property type="entry name" value="FLAVIN MONONUCLEOTIDE HYDROLASE 1, CHLOROPLATIC"/>
    <property type="match status" value="1"/>
</dbReference>
<proteinExistence type="predicted"/>
<dbReference type="Proteomes" id="UP001155145">
    <property type="component" value="Unassembled WGS sequence"/>
</dbReference>
<dbReference type="NCBIfam" id="TIGR01509">
    <property type="entry name" value="HAD-SF-IA-v3"/>
    <property type="match status" value="1"/>
</dbReference>
<dbReference type="SUPFAM" id="SSF56784">
    <property type="entry name" value="HAD-like"/>
    <property type="match status" value="1"/>
</dbReference>
<reference evidence="1" key="1">
    <citation type="submission" date="2021-10" db="EMBL/GenBank/DDBJ databases">
        <title>Novel species in genus Arthrobacter.</title>
        <authorList>
            <person name="Liu Y."/>
        </authorList>
    </citation>
    <scope>NUCLEOTIDE SEQUENCE</scope>
    <source>
        <strain evidence="3">zg-Y462</strain>
        <strain evidence="1">Zg-Y462</strain>
    </source>
</reference>
<evidence type="ECO:0000313" key="1">
    <source>
        <dbReference type="EMBL" id="MCC3271523.1"/>
    </source>
</evidence>
<dbReference type="InterPro" id="IPR023198">
    <property type="entry name" value="PGP-like_dom2"/>
</dbReference>
<protein>
    <submittedName>
        <fullName evidence="1">HAD family phosphatase</fullName>
    </submittedName>
</protein>
<dbReference type="InterPro" id="IPR006439">
    <property type="entry name" value="HAD-SF_hydro_IA"/>
</dbReference>
<dbReference type="Pfam" id="PF00702">
    <property type="entry name" value="Hydrolase"/>
    <property type="match status" value="1"/>
</dbReference>
<dbReference type="Proteomes" id="UP000829758">
    <property type="component" value="Chromosome"/>
</dbReference>
<dbReference type="PRINTS" id="PR00413">
    <property type="entry name" value="HADHALOGNASE"/>
</dbReference>
<dbReference type="PANTHER" id="PTHR43611">
    <property type="entry name" value="ALPHA-D-GLUCOSE 1-PHOSPHATE PHOSPHATASE"/>
    <property type="match status" value="1"/>
</dbReference>
<dbReference type="InterPro" id="IPR036412">
    <property type="entry name" value="HAD-like_sf"/>
</dbReference>
<evidence type="ECO:0000313" key="2">
    <source>
        <dbReference type="EMBL" id="UON90708.1"/>
    </source>
</evidence>
<organism evidence="1 4">
    <name type="scientific">Arthrobacter zhangbolii</name>
    <dbReference type="NCBI Taxonomy" id="2886936"/>
    <lineage>
        <taxon>Bacteria</taxon>
        <taxon>Bacillati</taxon>
        <taxon>Actinomycetota</taxon>
        <taxon>Actinomycetes</taxon>
        <taxon>Micrococcales</taxon>
        <taxon>Micrococcaceae</taxon>
        <taxon>Arthrobacter</taxon>
    </lineage>
</organism>
<dbReference type="EMBL" id="JAJFZT010000001">
    <property type="protein sequence ID" value="MCC3271523.1"/>
    <property type="molecule type" value="Genomic_DNA"/>
</dbReference>
<dbReference type="Gene3D" id="1.10.150.240">
    <property type="entry name" value="Putative phosphatase, domain 2"/>
    <property type="match status" value="1"/>
</dbReference>
<name>A0A9X1M4Z5_9MICC</name>
<dbReference type="Gene3D" id="3.40.50.1000">
    <property type="entry name" value="HAD superfamily/HAD-like"/>
    <property type="match status" value="1"/>
</dbReference>
<gene>
    <name evidence="1" type="ORF">LJ755_02095</name>
    <name evidence="2" type="ORF">MUK71_08590</name>
</gene>
<dbReference type="CDD" id="cd02603">
    <property type="entry name" value="HAD_sEH-N_like"/>
    <property type="match status" value="1"/>
</dbReference>